<dbReference type="AlphaFoldDB" id="N1QGI5"/>
<name>N1QGI5_SPHMS</name>
<sequence length="257" mass="27765">MSGISCAGPFPGSTGLNYHEAKTLVSGFCEATNSHVIGLSTNETDTLKTAWGNSNILLSISYTTARHTYDTSCSLDAHAELTVRAKICEQAFYRLLDECDTSPSGNLGKYGGTVSSGCGVYTLSTQPEEIVTCGGNPYPRSIDMPLKTMEQGVADYCNRPLELTPDYIYTNTFLVDIPKGQSHGNFLKNDIVVKTVTEFNDQGQTNCAYSKPFQTNGEECKRKLTAVVDKCGGEGGSLSENGKYGCVLWTIWGQHAT</sequence>
<dbReference type="eggNOG" id="ENOG502TH3D">
    <property type="taxonomic scope" value="Eukaryota"/>
</dbReference>
<evidence type="ECO:0000313" key="2">
    <source>
        <dbReference type="Proteomes" id="UP000016931"/>
    </source>
</evidence>
<protein>
    <submittedName>
        <fullName evidence="1">Uncharacterized protein</fullName>
    </submittedName>
</protein>
<evidence type="ECO:0000313" key="1">
    <source>
        <dbReference type="EMBL" id="EMF09658.1"/>
    </source>
</evidence>
<dbReference type="HOGENOM" id="CLU_1082453_0_0_1"/>
<accession>N1QGI5</accession>
<reference evidence="1 2" key="1">
    <citation type="journal article" date="2012" name="PLoS Pathog.">
        <title>Diverse lifestyles and strategies of plant pathogenesis encoded in the genomes of eighteen Dothideomycetes fungi.</title>
        <authorList>
            <person name="Ohm R.A."/>
            <person name="Feau N."/>
            <person name="Henrissat B."/>
            <person name="Schoch C.L."/>
            <person name="Horwitz B.A."/>
            <person name="Barry K.W."/>
            <person name="Condon B.J."/>
            <person name="Copeland A.C."/>
            <person name="Dhillon B."/>
            <person name="Glaser F."/>
            <person name="Hesse C.N."/>
            <person name="Kosti I."/>
            <person name="LaButti K."/>
            <person name="Lindquist E.A."/>
            <person name="Lucas S."/>
            <person name="Salamov A.A."/>
            <person name="Bradshaw R.E."/>
            <person name="Ciuffetti L."/>
            <person name="Hamelin R.C."/>
            <person name="Kema G.H.J."/>
            <person name="Lawrence C."/>
            <person name="Scott J.A."/>
            <person name="Spatafora J.W."/>
            <person name="Turgeon B.G."/>
            <person name="de Wit P.J.G.M."/>
            <person name="Zhong S."/>
            <person name="Goodwin S.B."/>
            <person name="Grigoriev I.V."/>
        </authorList>
    </citation>
    <scope>NUCLEOTIDE SEQUENCE [LARGE SCALE GENOMIC DNA]</scope>
    <source>
        <strain evidence="1 2">SO2202</strain>
    </source>
</reference>
<dbReference type="OMA" id="AMICNGP"/>
<proteinExistence type="predicted"/>
<dbReference type="Proteomes" id="UP000016931">
    <property type="component" value="Unassembled WGS sequence"/>
</dbReference>
<dbReference type="GeneID" id="27907135"/>
<organism evidence="1 2">
    <name type="scientific">Sphaerulina musiva (strain SO2202)</name>
    <name type="common">Poplar stem canker fungus</name>
    <name type="synonym">Septoria musiva</name>
    <dbReference type="NCBI Taxonomy" id="692275"/>
    <lineage>
        <taxon>Eukaryota</taxon>
        <taxon>Fungi</taxon>
        <taxon>Dikarya</taxon>
        <taxon>Ascomycota</taxon>
        <taxon>Pezizomycotina</taxon>
        <taxon>Dothideomycetes</taxon>
        <taxon>Dothideomycetidae</taxon>
        <taxon>Mycosphaerellales</taxon>
        <taxon>Mycosphaerellaceae</taxon>
        <taxon>Sphaerulina</taxon>
    </lineage>
</organism>
<keyword evidence="2" id="KW-1185">Reference proteome</keyword>
<gene>
    <name evidence="1" type="ORF">SEPMUDRAFT_72565</name>
</gene>
<dbReference type="EMBL" id="KB456269">
    <property type="protein sequence ID" value="EMF09658.1"/>
    <property type="molecule type" value="Genomic_DNA"/>
</dbReference>
<dbReference type="RefSeq" id="XP_016757779.1">
    <property type="nucleotide sequence ID" value="XM_016909998.1"/>
</dbReference>